<keyword evidence="2" id="KW-1185">Reference proteome</keyword>
<reference evidence="2" key="2">
    <citation type="journal article" date="2017" name="Nat. Plants">
        <title>The Aegilops tauschii genome reveals multiple impacts of transposons.</title>
        <authorList>
            <person name="Zhao G."/>
            <person name="Zou C."/>
            <person name="Li K."/>
            <person name="Wang K."/>
            <person name="Li T."/>
            <person name="Gao L."/>
            <person name="Zhang X."/>
            <person name="Wang H."/>
            <person name="Yang Z."/>
            <person name="Liu X."/>
            <person name="Jiang W."/>
            <person name="Mao L."/>
            <person name="Kong X."/>
            <person name="Jiao Y."/>
            <person name="Jia J."/>
        </authorList>
    </citation>
    <scope>NUCLEOTIDE SEQUENCE [LARGE SCALE GENOMIC DNA]</scope>
    <source>
        <strain evidence="2">cv. AL8/78</strain>
    </source>
</reference>
<accession>A0A453D7V7</accession>
<dbReference type="AlphaFoldDB" id="A0A453D7V7"/>
<reference evidence="1" key="4">
    <citation type="submission" date="2019-03" db="UniProtKB">
        <authorList>
            <consortium name="EnsemblPlants"/>
        </authorList>
    </citation>
    <scope>IDENTIFICATION</scope>
</reference>
<evidence type="ECO:0000313" key="2">
    <source>
        <dbReference type="Proteomes" id="UP000015105"/>
    </source>
</evidence>
<protein>
    <submittedName>
        <fullName evidence="1">Uncharacterized protein</fullName>
    </submittedName>
</protein>
<reference evidence="2" key="1">
    <citation type="journal article" date="2014" name="Science">
        <title>Ancient hybridizations among the ancestral genomes of bread wheat.</title>
        <authorList>
            <consortium name="International Wheat Genome Sequencing Consortium,"/>
            <person name="Marcussen T."/>
            <person name="Sandve S.R."/>
            <person name="Heier L."/>
            <person name="Spannagl M."/>
            <person name="Pfeifer M."/>
            <person name="Jakobsen K.S."/>
            <person name="Wulff B.B."/>
            <person name="Steuernagel B."/>
            <person name="Mayer K.F."/>
            <person name="Olsen O.A."/>
        </authorList>
    </citation>
    <scope>NUCLEOTIDE SEQUENCE [LARGE SCALE GENOMIC DNA]</scope>
    <source>
        <strain evidence="2">cv. AL8/78</strain>
    </source>
</reference>
<organism evidence="1 2">
    <name type="scientific">Aegilops tauschii subsp. strangulata</name>
    <name type="common">Goatgrass</name>
    <dbReference type="NCBI Taxonomy" id="200361"/>
    <lineage>
        <taxon>Eukaryota</taxon>
        <taxon>Viridiplantae</taxon>
        <taxon>Streptophyta</taxon>
        <taxon>Embryophyta</taxon>
        <taxon>Tracheophyta</taxon>
        <taxon>Spermatophyta</taxon>
        <taxon>Magnoliopsida</taxon>
        <taxon>Liliopsida</taxon>
        <taxon>Poales</taxon>
        <taxon>Poaceae</taxon>
        <taxon>BOP clade</taxon>
        <taxon>Pooideae</taxon>
        <taxon>Triticodae</taxon>
        <taxon>Triticeae</taxon>
        <taxon>Triticinae</taxon>
        <taxon>Aegilops</taxon>
    </lineage>
</organism>
<dbReference type="Gramene" id="AET2Gv21120300.2">
    <property type="protein sequence ID" value="AET2Gv21120300.2"/>
    <property type="gene ID" value="AET2Gv21120300"/>
</dbReference>
<evidence type="ECO:0000313" key="1">
    <source>
        <dbReference type="EnsemblPlants" id="AET2Gv21120300.2"/>
    </source>
</evidence>
<sequence length="119" mass="12754">MRKSLSRPQYCTAKKIQVLNNELPSRAKNRGAPRWPAVAAASRRAADVRPCRGSDFTLLLQEQRQPTTSPNEVHARSTGPLAYASVPLVAAPPTPAWKSLPGAAALEQTVLGAGRESGR</sequence>
<reference evidence="1" key="3">
    <citation type="journal article" date="2017" name="Nature">
        <title>Genome sequence of the progenitor of the wheat D genome Aegilops tauschii.</title>
        <authorList>
            <person name="Luo M.C."/>
            <person name="Gu Y.Q."/>
            <person name="Puiu D."/>
            <person name="Wang H."/>
            <person name="Twardziok S.O."/>
            <person name="Deal K.R."/>
            <person name="Huo N."/>
            <person name="Zhu T."/>
            <person name="Wang L."/>
            <person name="Wang Y."/>
            <person name="McGuire P.E."/>
            <person name="Liu S."/>
            <person name="Long H."/>
            <person name="Ramasamy R.K."/>
            <person name="Rodriguez J.C."/>
            <person name="Van S.L."/>
            <person name="Yuan L."/>
            <person name="Wang Z."/>
            <person name="Xia Z."/>
            <person name="Xiao L."/>
            <person name="Anderson O.D."/>
            <person name="Ouyang S."/>
            <person name="Liang Y."/>
            <person name="Zimin A.V."/>
            <person name="Pertea G."/>
            <person name="Qi P."/>
            <person name="Bennetzen J.L."/>
            <person name="Dai X."/>
            <person name="Dawson M.W."/>
            <person name="Muller H.G."/>
            <person name="Kugler K."/>
            <person name="Rivarola-Duarte L."/>
            <person name="Spannagl M."/>
            <person name="Mayer K.F.X."/>
            <person name="Lu F.H."/>
            <person name="Bevan M.W."/>
            <person name="Leroy P."/>
            <person name="Li P."/>
            <person name="You F.M."/>
            <person name="Sun Q."/>
            <person name="Liu Z."/>
            <person name="Lyons E."/>
            <person name="Wicker T."/>
            <person name="Salzberg S.L."/>
            <person name="Devos K.M."/>
            <person name="Dvorak J."/>
        </authorList>
    </citation>
    <scope>NUCLEOTIDE SEQUENCE [LARGE SCALE GENOMIC DNA]</scope>
    <source>
        <strain evidence="1">cv. AL8/78</strain>
    </source>
</reference>
<reference evidence="1" key="5">
    <citation type="journal article" date="2021" name="G3 (Bethesda)">
        <title>Aegilops tauschii genome assembly Aet v5.0 features greater sequence contiguity and improved annotation.</title>
        <authorList>
            <person name="Wang L."/>
            <person name="Zhu T."/>
            <person name="Rodriguez J.C."/>
            <person name="Deal K.R."/>
            <person name="Dubcovsky J."/>
            <person name="McGuire P.E."/>
            <person name="Lux T."/>
            <person name="Spannagl M."/>
            <person name="Mayer K.F.X."/>
            <person name="Baldrich P."/>
            <person name="Meyers B.C."/>
            <person name="Huo N."/>
            <person name="Gu Y.Q."/>
            <person name="Zhou H."/>
            <person name="Devos K.M."/>
            <person name="Bennetzen J.L."/>
            <person name="Unver T."/>
            <person name="Budak H."/>
            <person name="Gulick P.J."/>
            <person name="Galiba G."/>
            <person name="Kalapos B."/>
            <person name="Nelson D.R."/>
            <person name="Li P."/>
            <person name="You F.M."/>
            <person name="Luo M.C."/>
            <person name="Dvorak J."/>
        </authorList>
    </citation>
    <scope>NUCLEOTIDE SEQUENCE [LARGE SCALE GENOMIC DNA]</scope>
    <source>
        <strain evidence="1">cv. AL8/78</strain>
    </source>
</reference>
<proteinExistence type="predicted"/>
<dbReference type="Proteomes" id="UP000015105">
    <property type="component" value="Chromosome 2D"/>
</dbReference>
<dbReference type="EnsemblPlants" id="AET2Gv21120300.2">
    <property type="protein sequence ID" value="AET2Gv21120300.2"/>
    <property type="gene ID" value="AET2Gv21120300"/>
</dbReference>
<name>A0A453D7V7_AEGTS</name>